<keyword evidence="3 5" id="KW-1133">Transmembrane helix</keyword>
<dbReference type="PANTHER" id="PTHR31465">
    <property type="entry name" value="PROTEIN RTA1-RELATED"/>
    <property type="match status" value="1"/>
</dbReference>
<dbReference type="Pfam" id="PF04479">
    <property type="entry name" value="RTA1"/>
    <property type="match status" value="1"/>
</dbReference>
<keyword evidence="4 5" id="KW-0472">Membrane</keyword>
<evidence type="ECO:0000256" key="5">
    <source>
        <dbReference type="SAM" id="Phobius"/>
    </source>
</evidence>
<dbReference type="InterPro" id="IPR007568">
    <property type="entry name" value="RTA1"/>
</dbReference>
<reference evidence="6 7" key="1">
    <citation type="submission" date="2018-11" db="EMBL/GenBank/DDBJ databases">
        <title>Genome assembly of Steccherinum ochraceum LE-BIN_3174, the white-rot fungus of the Steccherinaceae family (The Residual Polyporoid clade, Polyporales, Basidiomycota).</title>
        <authorList>
            <person name="Fedorova T.V."/>
            <person name="Glazunova O.A."/>
            <person name="Landesman E.O."/>
            <person name="Moiseenko K.V."/>
            <person name="Psurtseva N.V."/>
            <person name="Savinova O.S."/>
            <person name="Shakhova N.V."/>
            <person name="Tyazhelova T.V."/>
            <person name="Vasina D.V."/>
        </authorList>
    </citation>
    <scope>NUCLEOTIDE SEQUENCE [LARGE SCALE GENOMIC DNA]</scope>
    <source>
        <strain evidence="6 7">LE-BIN_3174</strain>
    </source>
</reference>
<feature type="transmembrane region" description="Helical" evidence="5">
    <location>
        <begin position="34"/>
        <end position="51"/>
    </location>
</feature>
<feature type="transmembrane region" description="Helical" evidence="5">
    <location>
        <begin position="92"/>
        <end position="115"/>
    </location>
</feature>
<dbReference type="STRING" id="92696.A0A4R0RW47"/>
<feature type="transmembrane region" description="Helical" evidence="5">
    <location>
        <begin position="170"/>
        <end position="199"/>
    </location>
</feature>
<evidence type="ECO:0000256" key="1">
    <source>
        <dbReference type="ARBA" id="ARBA00004141"/>
    </source>
</evidence>
<accession>A0A4R0RW47</accession>
<name>A0A4R0RW47_9APHY</name>
<sequence length="319" mass="35099">MNSTDQDIWPPGTFGPDGKVIKSPFYEYLVHKDAALAFVVLFGVTTFVHVVQAIYFRMWWLFPTVVLAGIGEVLGWSGRLWSSYSPLLQDPYLMQIVATILAPTPYVAALFIIFAGITRQLGVQYSRLSPLWYSRIFLTADIVALVVQAAGGGLAATASTQSGSNLGGNIMLGGIVFQLDGQTAVSMLAFASVAFEYYIRHTSGRSIRLAHGSRRAEINGRMNLLLCSLVFIVTCILIRSVYRTAELADGWNGRIITTEWPFNVFDGAMILLAMYTMNLFHPGYLMKSLGRRDDDYVGETITVDEIRGKKGLPSSTPGL</sequence>
<dbReference type="OrthoDB" id="3358017at2759"/>
<evidence type="ECO:0000256" key="2">
    <source>
        <dbReference type="ARBA" id="ARBA00022692"/>
    </source>
</evidence>
<feature type="transmembrane region" description="Helical" evidence="5">
    <location>
        <begin position="136"/>
        <end position="158"/>
    </location>
</feature>
<dbReference type="EMBL" id="RWJN01000011">
    <property type="protein sequence ID" value="TCD71025.1"/>
    <property type="molecule type" value="Genomic_DNA"/>
</dbReference>
<evidence type="ECO:0008006" key="8">
    <source>
        <dbReference type="Google" id="ProtNLM"/>
    </source>
</evidence>
<feature type="transmembrane region" description="Helical" evidence="5">
    <location>
        <begin position="220"/>
        <end position="242"/>
    </location>
</feature>
<dbReference type="PANTHER" id="PTHR31465:SF9">
    <property type="entry name" value="SPHINGOID LONG-CHAIN BASE TRANSPORTER RSB1"/>
    <property type="match status" value="1"/>
</dbReference>
<proteinExistence type="predicted"/>
<protein>
    <recommendedName>
        <fullName evidence="8">RTA1-domain-containing protein</fullName>
    </recommendedName>
</protein>
<comment type="caution">
    <text evidence="6">The sequence shown here is derived from an EMBL/GenBank/DDBJ whole genome shotgun (WGS) entry which is preliminary data.</text>
</comment>
<dbReference type="Proteomes" id="UP000292702">
    <property type="component" value="Unassembled WGS sequence"/>
</dbReference>
<evidence type="ECO:0000256" key="4">
    <source>
        <dbReference type="ARBA" id="ARBA00023136"/>
    </source>
</evidence>
<dbReference type="AlphaFoldDB" id="A0A4R0RW47"/>
<dbReference type="GO" id="GO:0000324">
    <property type="term" value="C:fungal-type vacuole"/>
    <property type="evidence" value="ECO:0007669"/>
    <property type="project" value="TreeGrafter"/>
</dbReference>
<feature type="transmembrane region" description="Helical" evidence="5">
    <location>
        <begin position="58"/>
        <end position="77"/>
    </location>
</feature>
<evidence type="ECO:0000256" key="3">
    <source>
        <dbReference type="ARBA" id="ARBA00022989"/>
    </source>
</evidence>
<keyword evidence="7" id="KW-1185">Reference proteome</keyword>
<evidence type="ECO:0000313" key="6">
    <source>
        <dbReference type="EMBL" id="TCD71025.1"/>
    </source>
</evidence>
<comment type="subcellular location">
    <subcellularLocation>
        <location evidence="1">Membrane</location>
        <topology evidence="1">Multi-pass membrane protein</topology>
    </subcellularLocation>
</comment>
<dbReference type="GO" id="GO:0005886">
    <property type="term" value="C:plasma membrane"/>
    <property type="evidence" value="ECO:0007669"/>
    <property type="project" value="TreeGrafter"/>
</dbReference>
<gene>
    <name evidence="6" type="ORF">EIP91_000524</name>
</gene>
<evidence type="ECO:0000313" key="7">
    <source>
        <dbReference type="Proteomes" id="UP000292702"/>
    </source>
</evidence>
<keyword evidence="2 5" id="KW-0812">Transmembrane</keyword>
<organism evidence="6 7">
    <name type="scientific">Steccherinum ochraceum</name>
    <dbReference type="NCBI Taxonomy" id="92696"/>
    <lineage>
        <taxon>Eukaryota</taxon>
        <taxon>Fungi</taxon>
        <taxon>Dikarya</taxon>
        <taxon>Basidiomycota</taxon>
        <taxon>Agaricomycotina</taxon>
        <taxon>Agaricomycetes</taxon>
        <taxon>Polyporales</taxon>
        <taxon>Steccherinaceae</taxon>
        <taxon>Steccherinum</taxon>
    </lineage>
</organism>
<feature type="transmembrane region" description="Helical" evidence="5">
    <location>
        <begin position="262"/>
        <end position="281"/>
    </location>
</feature>